<dbReference type="InterPro" id="IPR015376">
    <property type="entry name" value="Znr_NADH_PPase"/>
</dbReference>
<gene>
    <name evidence="12" type="ORF">Tco_1122270</name>
</gene>
<reference evidence="12" key="1">
    <citation type="journal article" date="2022" name="Int. J. Mol. Sci.">
        <title>Draft Genome of Tanacetum Coccineum: Genomic Comparison of Closely Related Tanacetum-Family Plants.</title>
        <authorList>
            <person name="Yamashiro T."/>
            <person name="Shiraishi A."/>
            <person name="Nakayama K."/>
            <person name="Satake H."/>
        </authorList>
    </citation>
    <scope>NUCLEOTIDE SEQUENCE</scope>
</reference>
<evidence type="ECO:0000256" key="8">
    <source>
        <dbReference type="ARBA" id="ARBA00023027"/>
    </source>
</evidence>
<comment type="cofactor">
    <cofactor evidence="1">
        <name>Mg(2+)</name>
        <dbReference type="ChEBI" id="CHEBI:18420"/>
    </cofactor>
</comment>
<comment type="caution">
    <text evidence="12">The sequence shown here is derived from an EMBL/GenBank/DDBJ whole genome shotgun (WGS) entry which is preliminary data.</text>
</comment>
<dbReference type="EMBL" id="BQNB010021383">
    <property type="protein sequence ID" value="GJU05840.1"/>
    <property type="molecule type" value="Genomic_DNA"/>
</dbReference>
<comment type="cofactor">
    <cofactor evidence="2">
        <name>Zn(2+)</name>
        <dbReference type="ChEBI" id="CHEBI:29105"/>
    </cofactor>
</comment>
<dbReference type="InterPro" id="IPR020084">
    <property type="entry name" value="NUDIX_hydrolase_CS"/>
</dbReference>
<dbReference type="Proteomes" id="UP001151760">
    <property type="component" value="Unassembled WGS sequence"/>
</dbReference>
<comment type="similarity">
    <text evidence="3">Belongs to the Nudix hydrolase family. NudC subfamily.</text>
</comment>
<evidence type="ECO:0000256" key="1">
    <source>
        <dbReference type="ARBA" id="ARBA00001946"/>
    </source>
</evidence>
<dbReference type="InterPro" id="IPR015375">
    <property type="entry name" value="NADH_PPase-like_N"/>
</dbReference>
<dbReference type="Pfam" id="PF00293">
    <property type="entry name" value="NUDIX"/>
    <property type="match status" value="1"/>
</dbReference>
<dbReference type="PROSITE" id="PS51462">
    <property type="entry name" value="NUDIX"/>
    <property type="match status" value="1"/>
</dbReference>
<dbReference type="EC" id="3.6.1.22" evidence="4"/>
<dbReference type="InterPro" id="IPR000086">
    <property type="entry name" value="NUDIX_hydrolase_dom"/>
</dbReference>
<dbReference type="NCBIfam" id="NF001299">
    <property type="entry name" value="PRK00241.1"/>
    <property type="match status" value="1"/>
</dbReference>
<evidence type="ECO:0000256" key="6">
    <source>
        <dbReference type="ARBA" id="ARBA00022801"/>
    </source>
</evidence>
<name>A0ABQ5J1P2_9ASTR</name>
<accession>A0ABQ5J1P2</accession>
<dbReference type="InterPro" id="IPR020476">
    <property type="entry name" value="Nudix_hydrolase"/>
</dbReference>
<dbReference type="InterPro" id="IPR049734">
    <property type="entry name" value="NudC-like_C"/>
</dbReference>
<evidence type="ECO:0000256" key="10">
    <source>
        <dbReference type="SAM" id="MobiDB-lite"/>
    </source>
</evidence>
<dbReference type="InterPro" id="IPR050241">
    <property type="entry name" value="NAD-cap_RNA_hydrolase_NudC"/>
</dbReference>
<dbReference type="CDD" id="cd03429">
    <property type="entry name" value="NUDIX_NADH_pyrophosphatase_Nudt13"/>
    <property type="match status" value="1"/>
</dbReference>
<evidence type="ECO:0000256" key="9">
    <source>
        <dbReference type="ARBA" id="ARBA00023679"/>
    </source>
</evidence>
<protein>
    <recommendedName>
        <fullName evidence="4">NAD(+) diphosphatase</fullName>
        <ecNumber evidence="4">3.6.1.22</ecNumber>
    </recommendedName>
</protein>
<keyword evidence="8" id="KW-0520">NAD</keyword>
<reference evidence="12" key="2">
    <citation type="submission" date="2022-01" db="EMBL/GenBank/DDBJ databases">
        <authorList>
            <person name="Yamashiro T."/>
            <person name="Shiraishi A."/>
            <person name="Satake H."/>
            <person name="Nakayama K."/>
        </authorList>
    </citation>
    <scope>NUCLEOTIDE SEQUENCE</scope>
</reference>
<dbReference type="Pfam" id="PF09297">
    <property type="entry name" value="Zn_ribbon_NUD"/>
    <property type="match status" value="1"/>
</dbReference>
<evidence type="ECO:0000256" key="3">
    <source>
        <dbReference type="ARBA" id="ARBA00009595"/>
    </source>
</evidence>
<keyword evidence="5" id="KW-0479">Metal-binding</keyword>
<dbReference type="PROSITE" id="PS00893">
    <property type="entry name" value="NUDIX_BOX"/>
    <property type="match status" value="1"/>
</dbReference>
<sequence>MSINLKSPVFAGNPIKSKTPKPTDPFSHTQAFETLKNLISNKTHDQDSSLTIKILPLSKGKPLAGSTGEKWHLGWFSFDEFKDVFVGSEVNLSEDMFVYLGYENGVVYWGIDVSLLGESLVREFGAKQLCFVQLTTLMVATDWSDEDAMGQLAIAGHARAILEWHITSRYCGSCGEKLIPIEAGRRKQCTDESCKKKIYPRIDPVVIMLVIDKENDRALFSKMGRFVPRMWACLSGFLEPGESLEEAVRRETMEETGIEVGEVVYHSSQPWPAGPSSMPCQLMVGFLAYASSFEITVDKKELEDAEWISREDVKRSLTFTEYGKAQKTAASKVDQICKGVEIGQNLAADFSVESGELVPMFVPGPFAIAHHLISSWAHQFRFTFGPARSGLAAVVSVLEVVGSTIQD</sequence>
<dbReference type="PANTHER" id="PTHR42904:SF6">
    <property type="entry name" value="NAD-CAPPED RNA HYDROLASE NUDT12"/>
    <property type="match status" value="1"/>
</dbReference>
<organism evidence="12 13">
    <name type="scientific">Tanacetum coccineum</name>
    <dbReference type="NCBI Taxonomy" id="301880"/>
    <lineage>
        <taxon>Eukaryota</taxon>
        <taxon>Viridiplantae</taxon>
        <taxon>Streptophyta</taxon>
        <taxon>Embryophyta</taxon>
        <taxon>Tracheophyta</taxon>
        <taxon>Spermatophyta</taxon>
        <taxon>Magnoliopsida</taxon>
        <taxon>eudicotyledons</taxon>
        <taxon>Gunneridae</taxon>
        <taxon>Pentapetalae</taxon>
        <taxon>asterids</taxon>
        <taxon>campanulids</taxon>
        <taxon>Asterales</taxon>
        <taxon>Asteraceae</taxon>
        <taxon>Asteroideae</taxon>
        <taxon>Anthemideae</taxon>
        <taxon>Anthemidinae</taxon>
        <taxon>Tanacetum</taxon>
    </lineage>
</organism>
<evidence type="ECO:0000256" key="4">
    <source>
        <dbReference type="ARBA" id="ARBA00012381"/>
    </source>
</evidence>
<dbReference type="InterPro" id="IPR015797">
    <property type="entry name" value="NUDIX_hydrolase-like_dom_sf"/>
</dbReference>
<evidence type="ECO:0000256" key="5">
    <source>
        <dbReference type="ARBA" id="ARBA00022723"/>
    </source>
</evidence>
<dbReference type="PANTHER" id="PTHR42904">
    <property type="entry name" value="NUDIX HYDROLASE, NUDC SUBFAMILY"/>
    <property type="match status" value="1"/>
</dbReference>
<evidence type="ECO:0000259" key="11">
    <source>
        <dbReference type="PROSITE" id="PS51462"/>
    </source>
</evidence>
<dbReference type="PRINTS" id="PR00502">
    <property type="entry name" value="NUDIXFAMILY"/>
</dbReference>
<dbReference type="SUPFAM" id="SSF55811">
    <property type="entry name" value="Nudix"/>
    <property type="match status" value="1"/>
</dbReference>
<keyword evidence="6" id="KW-0378">Hydrolase</keyword>
<feature type="domain" description="Nudix hydrolase" evidence="11">
    <location>
        <begin position="200"/>
        <end position="330"/>
    </location>
</feature>
<evidence type="ECO:0000313" key="13">
    <source>
        <dbReference type="Proteomes" id="UP001151760"/>
    </source>
</evidence>
<dbReference type="Pfam" id="PF09296">
    <property type="entry name" value="NUDIX-like"/>
    <property type="match status" value="1"/>
</dbReference>
<proteinExistence type="inferred from homology"/>
<feature type="region of interest" description="Disordered" evidence="10">
    <location>
        <begin position="1"/>
        <end position="26"/>
    </location>
</feature>
<comment type="catalytic activity">
    <reaction evidence="9">
        <text>a 5'-end NAD(+)-phospho-ribonucleoside in mRNA + H2O = a 5'-end phospho-adenosine-phospho-ribonucleoside in mRNA + beta-nicotinamide D-ribonucleotide + 2 H(+)</text>
        <dbReference type="Rhea" id="RHEA:60876"/>
        <dbReference type="Rhea" id="RHEA-COMP:15698"/>
        <dbReference type="Rhea" id="RHEA-COMP:15719"/>
        <dbReference type="ChEBI" id="CHEBI:14649"/>
        <dbReference type="ChEBI" id="CHEBI:15377"/>
        <dbReference type="ChEBI" id="CHEBI:15378"/>
        <dbReference type="ChEBI" id="CHEBI:144029"/>
        <dbReference type="ChEBI" id="CHEBI:144051"/>
    </reaction>
    <physiologicalReaction direction="left-to-right" evidence="9">
        <dbReference type="Rhea" id="RHEA:60877"/>
    </physiologicalReaction>
</comment>
<dbReference type="Gene3D" id="3.90.79.20">
    <property type="match status" value="1"/>
</dbReference>
<keyword evidence="7" id="KW-0460">Magnesium</keyword>
<evidence type="ECO:0000256" key="2">
    <source>
        <dbReference type="ARBA" id="ARBA00001947"/>
    </source>
</evidence>
<evidence type="ECO:0000256" key="7">
    <source>
        <dbReference type="ARBA" id="ARBA00022842"/>
    </source>
</evidence>
<keyword evidence="13" id="KW-1185">Reference proteome</keyword>
<evidence type="ECO:0000313" key="12">
    <source>
        <dbReference type="EMBL" id="GJU05840.1"/>
    </source>
</evidence>
<dbReference type="Gene3D" id="3.90.79.10">
    <property type="entry name" value="Nucleoside Triphosphate Pyrophosphohydrolase"/>
    <property type="match status" value="1"/>
</dbReference>